<organism evidence="1 2">
    <name type="scientific">Beauveria bassiana</name>
    <name type="common">White muscardine disease fungus</name>
    <name type="synonym">Tritirachium shiotae</name>
    <dbReference type="NCBI Taxonomy" id="176275"/>
    <lineage>
        <taxon>Eukaryota</taxon>
        <taxon>Fungi</taxon>
        <taxon>Dikarya</taxon>
        <taxon>Ascomycota</taxon>
        <taxon>Pezizomycotina</taxon>
        <taxon>Sordariomycetes</taxon>
        <taxon>Hypocreomycetidae</taxon>
        <taxon>Hypocreales</taxon>
        <taxon>Cordycipitaceae</taxon>
        <taxon>Beauveria</taxon>
    </lineage>
</organism>
<reference evidence="1 2" key="1">
    <citation type="submission" date="2016-07" db="EMBL/GenBank/DDBJ databases">
        <title>Comparative genomics of the entomopathogenic fungus Beauveria bassiana.</title>
        <authorList>
            <person name="Valero Jimenez C.A."/>
            <person name="Zwaan B.J."/>
            <person name="Van Kan J.A."/>
            <person name="Takken W."/>
            <person name="Debets A.J."/>
            <person name="Schoustra S.E."/>
            <person name="Koenraadt C.J."/>
        </authorList>
    </citation>
    <scope>NUCLEOTIDE SEQUENCE [LARGE SCALE GENOMIC DNA]</scope>
    <source>
        <strain evidence="1 2">ARSEF 8028</strain>
    </source>
</reference>
<protein>
    <submittedName>
        <fullName evidence="1">Uncharacterized protein</fullName>
    </submittedName>
</protein>
<gene>
    <name evidence="1" type="ORF">BB8028_0006g08980</name>
</gene>
<comment type="caution">
    <text evidence="1">The sequence shown here is derived from an EMBL/GenBank/DDBJ whole genome shotgun (WGS) entry which is preliminary data.</text>
</comment>
<evidence type="ECO:0000313" key="2">
    <source>
        <dbReference type="Proteomes" id="UP000237441"/>
    </source>
</evidence>
<evidence type="ECO:0000313" key="1">
    <source>
        <dbReference type="EMBL" id="PQK16579.1"/>
    </source>
</evidence>
<sequence>MATHTEWLNGPEDVMFAWTELQTRVDRTGQLRLLLKESADELDSNNYSIFVVASELERRMLITRINKDEGDMLRSCTRVAVHSYQSLLESLRSTDCLEFTQVAIPQVDMMADKLQLVSIASSDFVDYVVEKATEVIKRRKMVIIFCTRRTEYQILRRMARELSQENCLWNEVARADFIAKKCLPEPNTEEGVILFMTESCQVPLYFDHVCHIFIEGLKDTPTWNRSRIVYERQVLMRDEAECMLSYWYQCHPNTKVAITDRDVEDRLPRRLVDNAQSWGFLADLALHFTEFRLPDLSSCFMTKPTVLQTVMLHFAIMGFLQAKVGGLERAYTVCEDADTLAKLLVLMDHDFHLAWFVFHGMRLPDTSVTARCAILRIGALAMCNFGVVNRPFFGQNAASQAKYQRAVDALVLKLQGHANVPRHLYNHGLPWITLMIWHLAQKLNPGIRTGELQDMLAIWMDVPNCALDMAQCAHVSNIVSALESHYRVEPATQTLHLTDADCENIQRSMVAAWIHKAIMITHDGGRTQLVDVVVADTLERGFGPGIGELLQPLWVLNIPGTLRDLAIFAALHVQVEDTGRHLFDNSVVLPVKLLKAWRSPCGETFLDCARYFGPDAP</sequence>
<accession>A0A2S7YKW4</accession>
<dbReference type="EMBL" id="JRHA01000006">
    <property type="protein sequence ID" value="PQK16579.1"/>
    <property type="molecule type" value="Genomic_DNA"/>
</dbReference>
<dbReference type="AlphaFoldDB" id="A0A2S7YKW4"/>
<dbReference type="OrthoDB" id="10654612at2759"/>
<dbReference type="Proteomes" id="UP000237441">
    <property type="component" value="Unassembled WGS sequence"/>
</dbReference>
<name>A0A2S7YKW4_BEABA</name>
<proteinExistence type="predicted"/>